<dbReference type="GO" id="GO:0006488">
    <property type="term" value="P:dolichol-linked oligosaccharide biosynthetic process"/>
    <property type="evidence" value="ECO:0007669"/>
    <property type="project" value="InterPro"/>
</dbReference>
<keyword evidence="2" id="KW-0812">Transmembrane</keyword>
<dbReference type="GO" id="GO:0004577">
    <property type="term" value="F:N-acetylglucosaminyldiphosphodolichol N-acetylglucosaminyltransferase activity"/>
    <property type="evidence" value="ECO:0007669"/>
    <property type="project" value="TreeGrafter"/>
</dbReference>
<evidence type="ECO:0000313" key="7">
    <source>
        <dbReference type="Proteomes" id="UP000256899"/>
    </source>
</evidence>
<dbReference type="PANTHER" id="PTHR12154">
    <property type="entry name" value="GLYCOSYL TRANSFERASE-RELATED"/>
    <property type="match status" value="1"/>
</dbReference>
<evidence type="ECO:0000256" key="5">
    <source>
        <dbReference type="ARBA" id="ARBA00023136"/>
    </source>
</evidence>
<dbReference type="Gene3D" id="3.40.50.2000">
    <property type="entry name" value="Glycogen Phosphorylase B"/>
    <property type="match status" value="1"/>
</dbReference>
<dbReference type="EMBL" id="QUOT01000001">
    <property type="protein sequence ID" value="REL30209.1"/>
    <property type="molecule type" value="Genomic_DNA"/>
</dbReference>
<keyword evidence="7" id="KW-1185">Reference proteome</keyword>
<dbReference type="PANTHER" id="PTHR12154:SF4">
    <property type="entry name" value="UDP-N-ACETYLGLUCOSAMINE TRANSFERASE SUBUNIT ALG14 HOMOLOG"/>
    <property type="match status" value="1"/>
</dbReference>
<keyword evidence="5" id="KW-0472">Membrane</keyword>
<protein>
    <submittedName>
        <fullName evidence="6">Polysaccharide biosynthesis protein</fullName>
    </submittedName>
</protein>
<evidence type="ECO:0000256" key="4">
    <source>
        <dbReference type="ARBA" id="ARBA00022989"/>
    </source>
</evidence>
<accession>A0A3E0U0K2</accession>
<proteinExistence type="predicted"/>
<dbReference type="Proteomes" id="UP000256899">
    <property type="component" value="Unassembled WGS sequence"/>
</dbReference>
<dbReference type="Pfam" id="PF08660">
    <property type="entry name" value="Alg14"/>
    <property type="match status" value="1"/>
</dbReference>
<keyword evidence="4" id="KW-1133">Transmembrane helix</keyword>
<reference evidence="7" key="1">
    <citation type="submission" date="2018-08" db="EMBL/GenBank/DDBJ databases">
        <title>Thalassotalea euphylliae genome.</title>
        <authorList>
            <person name="Summers S."/>
            <person name="Rice S.A."/>
            <person name="Freckelton M.L."/>
            <person name="Nedved B.T."/>
            <person name="Hadfield M.G."/>
        </authorList>
    </citation>
    <scope>NUCLEOTIDE SEQUENCE [LARGE SCALE GENOMIC DNA]</scope>
    <source>
        <strain evidence="7">H3</strain>
    </source>
</reference>
<dbReference type="InterPro" id="IPR013969">
    <property type="entry name" value="Oligosacch_biosynth_Alg14"/>
</dbReference>
<name>A0A3E0U0K2_9GAMM</name>
<evidence type="ECO:0000256" key="1">
    <source>
        <dbReference type="ARBA" id="ARBA00004389"/>
    </source>
</evidence>
<gene>
    <name evidence="6" type="ORF">DXX94_05535</name>
</gene>
<dbReference type="AlphaFoldDB" id="A0A3E0U0K2"/>
<sequence>MKKRVVILSYGKGGHQEQMNRLLEKLENSVPKDTYFVVISDSTKELSVKRERDIVESFIYDEARDKHSVIKTIFTLPKLFMSQLFDFTRLRSRYEVTGIITTGPGVSILPALLCKMTGVKVIAFESWSRFHTQSYTGKLLYKIADIFFIQNKSLIKHYPNAVYKGRL</sequence>
<evidence type="ECO:0000256" key="2">
    <source>
        <dbReference type="ARBA" id="ARBA00022692"/>
    </source>
</evidence>
<comment type="caution">
    <text evidence="6">The sequence shown here is derived from an EMBL/GenBank/DDBJ whole genome shotgun (WGS) entry which is preliminary data.</text>
</comment>
<evidence type="ECO:0000313" key="6">
    <source>
        <dbReference type="EMBL" id="REL30209.1"/>
    </source>
</evidence>
<evidence type="ECO:0000256" key="3">
    <source>
        <dbReference type="ARBA" id="ARBA00022824"/>
    </source>
</evidence>
<comment type="subcellular location">
    <subcellularLocation>
        <location evidence="1">Endoplasmic reticulum membrane</location>
        <topology evidence="1">Single-pass membrane protein</topology>
    </subcellularLocation>
</comment>
<dbReference type="NCBIfam" id="NF041549">
    <property type="entry name" value="PssD"/>
    <property type="match status" value="1"/>
</dbReference>
<organism evidence="6 7">
    <name type="scientific">Thalassotalea euphylliae</name>
    <dbReference type="NCBI Taxonomy" id="1655234"/>
    <lineage>
        <taxon>Bacteria</taxon>
        <taxon>Pseudomonadati</taxon>
        <taxon>Pseudomonadota</taxon>
        <taxon>Gammaproteobacteria</taxon>
        <taxon>Alteromonadales</taxon>
        <taxon>Colwelliaceae</taxon>
        <taxon>Thalassotalea</taxon>
    </lineage>
</organism>
<keyword evidence="3" id="KW-0256">Endoplasmic reticulum</keyword>
<dbReference type="RefSeq" id="WP_116014403.1">
    <property type="nucleotide sequence ID" value="NZ_QUOT01000001.1"/>
</dbReference>